<dbReference type="GO" id="GO:0006629">
    <property type="term" value="P:lipid metabolic process"/>
    <property type="evidence" value="ECO:0007669"/>
    <property type="project" value="InterPro"/>
</dbReference>
<accession>A0AAF5D4Z8</accession>
<sequence>MILNDKNIIFILFFILVPKLCRNIYIEKEAVLCGRLTGAVLRDRIKSCLQSDAILFPNSRLLDDITTVRNDLYGRIRTTIFEDKSQPGVLIVVEKGSGNPTQVVYQFFSGIFQELVNFMGSGKVWRYTYDVHNVHIKWVLNRLENLMRNGTYQRIIFTGHSLGAGTSILDAFACIKAKICRSGNTKVLTFGGPRTGDEVFAEHYNKLLPETYRVVVDGDIVPSFPSCTKNFFSNKCHAPIFDKKNDSWFNNIGYYHVGTEIYYPNGYENKYRHCKPRYEDSDCSPRTLPSVWTLLFYKDELNINHNRYFRIEKNGEYNHEEAQLLGKICAMVSCFWDNECHLNDSLLYNSTKILVKKSTTYHFGPGKFKYMILDYITKPNTIIVVQKGTDNSFQLLEQFFNLYFYDKKIFYNNEKVWDYQFKAHNFYIDDLLDKINDLLMKKKYKNVIFTGHSLGGALSVLDAYECVYRKICNGKTTKVVTLGSPRTGDKSFAVSFNKLIPNTYRVVNRYDPITNFPNCKAYNFMRSCRKHDIISNSDNETFIDEFYHVGTEIWYFEGTTGINSNNYIICERHFDDPNCSRRVKLSDIPLLKQKFLFEKWHVEYFVTKFNKLQLK</sequence>
<dbReference type="Proteomes" id="UP000035681">
    <property type="component" value="Unplaced"/>
</dbReference>
<dbReference type="Gene3D" id="3.40.50.1820">
    <property type="entry name" value="alpha/beta hydrolase"/>
    <property type="match status" value="2"/>
</dbReference>
<dbReference type="PANTHER" id="PTHR45908">
    <property type="entry name" value="PROTEIN CBG11750-RELATED"/>
    <property type="match status" value="1"/>
</dbReference>
<dbReference type="WBParaSite" id="TCONS_00006811.p1">
    <property type="protein sequence ID" value="TCONS_00006811.p1"/>
    <property type="gene ID" value="XLOC_004917"/>
</dbReference>
<dbReference type="Pfam" id="PF01764">
    <property type="entry name" value="Lipase_3"/>
    <property type="match status" value="2"/>
</dbReference>
<evidence type="ECO:0000313" key="3">
    <source>
        <dbReference type="Proteomes" id="UP000035681"/>
    </source>
</evidence>
<dbReference type="AlphaFoldDB" id="A0AAF5D4Z8"/>
<reference evidence="4" key="1">
    <citation type="submission" date="2024-02" db="UniProtKB">
        <authorList>
            <consortium name="WormBaseParasite"/>
        </authorList>
    </citation>
    <scope>IDENTIFICATION</scope>
</reference>
<feature type="signal peptide" evidence="1">
    <location>
        <begin position="1"/>
        <end position="23"/>
    </location>
</feature>
<dbReference type="SUPFAM" id="SSF53474">
    <property type="entry name" value="alpha/beta-Hydrolases"/>
    <property type="match status" value="2"/>
</dbReference>
<dbReference type="InterPro" id="IPR002921">
    <property type="entry name" value="Fungal_lipase-type"/>
</dbReference>
<protein>
    <submittedName>
        <fullName evidence="4">Lipase_3 domain-containing protein</fullName>
    </submittedName>
</protein>
<keyword evidence="3" id="KW-1185">Reference proteome</keyword>
<feature type="domain" description="Fungal lipase-type" evidence="2">
    <location>
        <begin position="92"/>
        <end position="228"/>
    </location>
</feature>
<dbReference type="CDD" id="cd00519">
    <property type="entry name" value="Lipase_3"/>
    <property type="match status" value="2"/>
</dbReference>
<feature type="domain" description="Fungal lipase-type" evidence="2">
    <location>
        <begin position="384"/>
        <end position="520"/>
    </location>
</feature>
<dbReference type="InterPro" id="IPR029058">
    <property type="entry name" value="AB_hydrolase_fold"/>
</dbReference>
<evidence type="ECO:0000256" key="1">
    <source>
        <dbReference type="SAM" id="SignalP"/>
    </source>
</evidence>
<evidence type="ECO:0000259" key="2">
    <source>
        <dbReference type="Pfam" id="PF01764"/>
    </source>
</evidence>
<name>A0AAF5D4Z8_STRER</name>
<keyword evidence="1" id="KW-0732">Signal</keyword>
<evidence type="ECO:0000313" key="4">
    <source>
        <dbReference type="WBParaSite" id="TCONS_00006811.p1"/>
    </source>
</evidence>
<dbReference type="PANTHER" id="PTHR45908:SF5">
    <property type="entry name" value="FUNGAL LIPASE-LIKE DOMAIN-CONTAINING PROTEIN"/>
    <property type="match status" value="1"/>
</dbReference>
<proteinExistence type="predicted"/>
<organism evidence="3 4">
    <name type="scientific">Strongyloides stercoralis</name>
    <name type="common">Threadworm</name>
    <dbReference type="NCBI Taxonomy" id="6248"/>
    <lineage>
        <taxon>Eukaryota</taxon>
        <taxon>Metazoa</taxon>
        <taxon>Ecdysozoa</taxon>
        <taxon>Nematoda</taxon>
        <taxon>Chromadorea</taxon>
        <taxon>Rhabditida</taxon>
        <taxon>Tylenchina</taxon>
        <taxon>Panagrolaimomorpha</taxon>
        <taxon>Strongyloidoidea</taxon>
        <taxon>Strongyloididae</taxon>
        <taxon>Strongyloides</taxon>
    </lineage>
</organism>
<feature type="chain" id="PRO_5042140776" evidence="1">
    <location>
        <begin position="24"/>
        <end position="615"/>
    </location>
</feature>